<dbReference type="GO" id="GO:0005829">
    <property type="term" value="C:cytosol"/>
    <property type="evidence" value="ECO:0007669"/>
    <property type="project" value="TreeGrafter"/>
</dbReference>
<evidence type="ECO:0000313" key="9">
    <source>
        <dbReference type="Proteomes" id="UP000215137"/>
    </source>
</evidence>
<dbReference type="AlphaFoldDB" id="A0A248TIA4"/>
<dbReference type="InterPro" id="IPR015422">
    <property type="entry name" value="PyrdxlP-dep_Trfase_small"/>
</dbReference>
<feature type="coiled-coil region" evidence="6">
    <location>
        <begin position="244"/>
        <end position="271"/>
    </location>
</feature>
<dbReference type="FunFam" id="3.90.1150.10:FF:000041">
    <property type="entry name" value="Low-specificity L-threonine aldolase"/>
    <property type="match status" value="1"/>
</dbReference>
<feature type="modified residue" description="N6-(pyridoxal phosphate)lysine" evidence="5">
    <location>
        <position position="202"/>
    </location>
</feature>
<keyword evidence="6" id="KW-0175">Coiled coil</keyword>
<dbReference type="EMBL" id="CP022983">
    <property type="protein sequence ID" value="ASV67944.1"/>
    <property type="molecule type" value="Genomic_DNA"/>
</dbReference>
<sequence>MINYLSDTITLPTDAMMQSIQEAKLGDDVYGQDETVNHLEEFAAKLTGKEAACFMPSGTMANLASIMAYCPRGTKALVGDESDIYIFEAGGASVCGGIMYEPIRTQSDGSLSIEDLTNAIPIDKNDPQFALPALICLENTHNRCGGKALSLDYLSEIKRFGDENHIPIYMDGARVFNAALSLGVDIKEITQHVDSLQFCLSKGLSAPVGSIVSGTKQHINEVRRIRKMLGGGMRQAGILAAPALVALQTMIDRLTEDHQKAKRLAKELEAIDGIEVETKDVHSNIIMFKIINENFTWKSFLEAAEKNNVIFSEMGYGRIRAVIHRHITDDDITSTIKIIKEILHSNIIKAY</sequence>
<protein>
    <submittedName>
        <fullName evidence="8">Threonine aldolase</fullName>
    </submittedName>
</protein>
<evidence type="ECO:0000256" key="1">
    <source>
        <dbReference type="ARBA" id="ARBA00001933"/>
    </source>
</evidence>
<dbReference type="PANTHER" id="PTHR48097:SF9">
    <property type="entry name" value="L-THREONINE ALDOLASE"/>
    <property type="match status" value="1"/>
</dbReference>
<reference evidence="8 9" key="1">
    <citation type="submission" date="2017-08" db="EMBL/GenBank/DDBJ databases">
        <title>Complete Genome Sequence of Bacillus kochii Oregon-R-modENCODE STRAIN BDGP4, isolated from Drosophila melanogaster gut.</title>
        <authorList>
            <person name="Wan K.H."/>
            <person name="Yu C."/>
            <person name="Park S."/>
            <person name="Hammonds A.S."/>
            <person name="Booth B.W."/>
            <person name="Celniker S.E."/>
        </authorList>
    </citation>
    <scope>NUCLEOTIDE SEQUENCE [LARGE SCALE GENOMIC DNA]</scope>
    <source>
        <strain evidence="8 9">BDGP4</strain>
    </source>
</reference>
<keyword evidence="9" id="KW-1185">Reference proteome</keyword>
<evidence type="ECO:0000256" key="2">
    <source>
        <dbReference type="ARBA" id="ARBA00006966"/>
    </source>
</evidence>
<evidence type="ECO:0000256" key="5">
    <source>
        <dbReference type="PIRSR" id="PIRSR017617-1"/>
    </source>
</evidence>
<gene>
    <name evidence="8" type="ORF">CKF48_11875</name>
</gene>
<dbReference type="Pfam" id="PF01212">
    <property type="entry name" value="Beta_elim_lyase"/>
    <property type="match status" value="1"/>
</dbReference>
<dbReference type="SUPFAM" id="SSF53383">
    <property type="entry name" value="PLP-dependent transferases"/>
    <property type="match status" value="1"/>
</dbReference>
<dbReference type="InterPro" id="IPR015424">
    <property type="entry name" value="PyrdxlP-dep_Trfase"/>
</dbReference>
<dbReference type="InterPro" id="IPR023603">
    <property type="entry name" value="Low_specificity_L-TA-like"/>
</dbReference>
<keyword evidence="4" id="KW-0456">Lyase</keyword>
<dbReference type="InterPro" id="IPR015421">
    <property type="entry name" value="PyrdxlP-dep_Trfase_major"/>
</dbReference>
<accession>A0A248TIA4</accession>
<organism evidence="8 9">
    <name type="scientific">Cytobacillus kochii</name>
    <dbReference type="NCBI Taxonomy" id="859143"/>
    <lineage>
        <taxon>Bacteria</taxon>
        <taxon>Bacillati</taxon>
        <taxon>Bacillota</taxon>
        <taxon>Bacilli</taxon>
        <taxon>Bacillales</taxon>
        <taxon>Bacillaceae</taxon>
        <taxon>Cytobacillus</taxon>
    </lineage>
</organism>
<comment type="cofactor">
    <cofactor evidence="1">
        <name>pyridoxal 5'-phosphate</name>
        <dbReference type="ChEBI" id="CHEBI:597326"/>
    </cofactor>
</comment>
<dbReference type="NCBIfam" id="NF041359">
    <property type="entry name" value="GntG_guanitoxin"/>
    <property type="match status" value="1"/>
</dbReference>
<dbReference type="Proteomes" id="UP000215137">
    <property type="component" value="Chromosome"/>
</dbReference>
<dbReference type="GO" id="GO:0006545">
    <property type="term" value="P:glycine biosynthetic process"/>
    <property type="evidence" value="ECO:0007669"/>
    <property type="project" value="TreeGrafter"/>
</dbReference>
<dbReference type="GO" id="GO:0008732">
    <property type="term" value="F:L-allo-threonine aldolase activity"/>
    <property type="evidence" value="ECO:0007669"/>
    <property type="project" value="TreeGrafter"/>
</dbReference>
<evidence type="ECO:0000256" key="6">
    <source>
        <dbReference type="SAM" id="Coils"/>
    </source>
</evidence>
<comment type="similarity">
    <text evidence="2">Belongs to the threonine aldolase family.</text>
</comment>
<name>A0A248TIA4_9BACI</name>
<dbReference type="Gene3D" id="3.90.1150.10">
    <property type="entry name" value="Aspartate Aminotransferase, domain 1"/>
    <property type="match status" value="1"/>
</dbReference>
<dbReference type="FunFam" id="3.40.640.10:FF:000030">
    <property type="entry name" value="Low-specificity L-threonine aldolase"/>
    <property type="match status" value="1"/>
</dbReference>
<dbReference type="RefSeq" id="WP_095371513.1">
    <property type="nucleotide sequence ID" value="NZ_CP022983.1"/>
</dbReference>
<dbReference type="PIRSF" id="PIRSF017617">
    <property type="entry name" value="Thr_aldolase"/>
    <property type="match status" value="1"/>
</dbReference>
<evidence type="ECO:0000313" key="8">
    <source>
        <dbReference type="EMBL" id="ASV67944.1"/>
    </source>
</evidence>
<dbReference type="InterPro" id="IPR001597">
    <property type="entry name" value="ArAA_b-elim_lyase/Thr_aldolase"/>
</dbReference>
<dbReference type="Gene3D" id="3.40.640.10">
    <property type="entry name" value="Type I PLP-dependent aspartate aminotransferase-like (Major domain)"/>
    <property type="match status" value="1"/>
</dbReference>
<feature type="domain" description="Aromatic amino acid beta-eliminating lyase/threonine aldolase" evidence="7">
    <location>
        <begin position="5"/>
        <end position="288"/>
    </location>
</feature>
<evidence type="ECO:0000259" key="7">
    <source>
        <dbReference type="Pfam" id="PF01212"/>
    </source>
</evidence>
<proteinExistence type="inferred from homology"/>
<dbReference type="OrthoDB" id="9774495at2"/>
<keyword evidence="3" id="KW-0663">Pyridoxal phosphate</keyword>
<dbReference type="PANTHER" id="PTHR48097">
    <property type="entry name" value="L-THREONINE ALDOLASE-RELATED"/>
    <property type="match status" value="1"/>
</dbReference>
<evidence type="ECO:0000256" key="3">
    <source>
        <dbReference type="ARBA" id="ARBA00022898"/>
    </source>
</evidence>
<dbReference type="GO" id="GO:0006567">
    <property type="term" value="P:L-threonine catabolic process"/>
    <property type="evidence" value="ECO:0007669"/>
    <property type="project" value="TreeGrafter"/>
</dbReference>
<evidence type="ECO:0000256" key="4">
    <source>
        <dbReference type="ARBA" id="ARBA00023239"/>
    </source>
</evidence>
<dbReference type="CDD" id="cd06502">
    <property type="entry name" value="TA_like"/>
    <property type="match status" value="1"/>
</dbReference>
<dbReference type="KEGG" id="bko:CKF48_11875"/>